<protein>
    <submittedName>
        <fullName evidence="1">Uncharacterized protein</fullName>
    </submittedName>
</protein>
<proteinExistence type="predicted"/>
<sequence length="221" mass="23415">MAIERAEHPSHLPHIPTPDIGKAFAWIKNHPTATASITALVGVPAVAIFMYISRDKGPQHPVQTADSGNVLTVPLPALEPGVVSVETATATTEATPQCGYVRINSSVGLIQMRAPRSVLDEADEIIQRVQDIASRRLLLEARVLAVSRSRNFNQQANLKLGRTDDGTTTATSFNGSVTAALSNALATFTGSNLSTVGGITVKNNNLDAVIALLESYGTTYE</sequence>
<organism evidence="1 2">
    <name type="scientific">Candidatus Daviesbacteria bacterium GW2011_GWC2_40_12</name>
    <dbReference type="NCBI Taxonomy" id="1618431"/>
    <lineage>
        <taxon>Bacteria</taxon>
        <taxon>Candidatus Daviesiibacteriota</taxon>
    </lineage>
</organism>
<evidence type="ECO:0000313" key="2">
    <source>
        <dbReference type="Proteomes" id="UP000034881"/>
    </source>
</evidence>
<comment type="caution">
    <text evidence="1">The sequence shown here is derived from an EMBL/GenBank/DDBJ whole genome shotgun (WGS) entry which is preliminary data.</text>
</comment>
<accession>A0A0G0QMX5</accession>
<dbReference type="Proteomes" id="UP000034881">
    <property type="component" value="Unassembled WGS sequence"/>
</dbReference>
<name>A0A0G0QMX5_9BACT</name>
<reference evidence="1 2" key="1">
    <citation type="journal article" date="2015" name="Nature">
        <title>rRNA introns, odd ribosomes, and small enigmatic genomes across a large radiation of phyla.</title>
        <authorList>
            <person name="Brown C.T."/>
            <person name="Hug L.A."/>
            <person name="Thomas B.C."/>
            <person name="Sharon I."/>
            <person name="Castelle C.J."/>
            <person name="Singh A."/>
            <person name="Wilkins M.J."/>
            <person name="Williams K.H."/>
            <person name="Banfield J.F."/>
        </authorList>
    </citation>
    <scope>NUCLEOTIDE SEQUENCE [LARGE SCALE GENOMIC DNA]</scope>
</reference>
<evidence type="ECO:0000313" key="1">
    <source>
        <dbReference type="EMBL" id="KKR41769.1"/>
    </source>
</evidence>
<dbReference type="EMBL" id="LBYB01000006">
    <property type="protein sequence ID" value="KKR41769.1"/>
    <property type="molecule type" value="Genomic_DNA"/>
</dbReference>
<gene>
    <name evidence="1" type="ORF">UT77_C0006G0001</name>
</gene>
<dbReference type="AlphaFoldDB" id="A0A0G0QMX5"/>
<feature type="non-terminal residue" evidence="1">
    <location>
        <position position="221"/>
    </location>
</feature>